<dbReference type="CDD" id="cd12087">
    <property type="entry name" value="TM_EGFR-like"/>
    <property type="match status" value="1"/>
</dbReference>
<keyword evidence="13" id="KW-0812">Transmembrane</keyword>
<reference evidence="16" key="1">
    <citation type="submission" date="2025-08" db="UniProtKB">
        <authorList>
            <consortium name="Ensembl"/>
        </authorList>
    </citation>
    <scope>IDENTIFICATION</scope>
</reference>
<comment type="subcellular location">
    <subcellularLocation>
        <location evidence="1">Membrane</location>
        <topology evidence="1">Single-pass membrane protein</topology>
    </subcellularLocation>
</comment>
<dbReference type="Pfam" id="PF00084">
    <property type="entry name" value="Sushi"/>
    <property type="match status" value="4"/>
</dbReference>
<feature type="signal peptide" evidence="14">
    <location>
        <begin position="1"/>
        <end position="44"/>
    </location>
</feature>
<dbReference type="Ensembl" id="ENSSSCT00025062501.1">
    <property type="protein sequence ID" value="ENSSSCP00025026563.1"/>
    <property type="gene ID" value="ENSSSCG00025045326.1"/>
</dbReference>
<accession>A0A8D0S4Y8</accession>
<keyword evidence="3 11" id="KW-0768">Sushi</keyword>
<sequence length="396" mass="43136">MMAFCALRKALPCRPENPFSSRCFVEILWVSLALVFLLPMPSDACDEPPKFESMRPQFLNTTYRPGDRVEYECRPGFQPMVPALPTFSVCQDDNTWSPLQEACRRKACSNLPDPLNGQVSYPNGDTLFGSKAQFTCNTGFYIIGAETVYCQVSGNVMAWSEPSPLCEKILCKPPGEIPNGKYTNSHKDVFEYNEVVTYSCLSSTGPDEFSLVGESSLFCIGKDEWSSDPPECKVVKCPYPVVPNGEIVSGFGSKFYYKAEVVFKCNAGFTLHGRDTIVCGANSTWEPEMPQCIKESTPPNTQPPTPSVSDSKPTDPPATPGPSHPGPPSPSDASPPKDAESLDGGIIAAIVVGVLAAIAVIAGGVYFFHHKYNKKRKREISASYSTYQDKAAAPAE</sequence>
<evidence type="ECO:0000256" key="10">
    <source>
        <dbReference type="ARBA" id="ARBA00047055"/>
    </source>
</evidence>
<dbReference type="InterPro" id="IPR035976">
    <property type="entry name" value="Sushi/SCR/CCP_sf"/>
</dbReference>
<dbReference type="PANTHER" id="PTHR45656:SF4">
    <property type="entry name" value="PROTEIN CBR-CLEC-78"/>
    <property type="match status" value="1"/>
</dbReference>
<feature type="domain" description="Sushi" evidence="15">
    <location>
        <begin position="106"/>
        <end position="168"/>
    </location>
</feature>
<evidence type="ECO:0000313" key="17">
    <source>
        <dbReference type="Proteomes" id="UP000694727"/>
    </source>
</evidence>
<evidence type="ECO:0000256" key="7">
    <source>
        <dbReference type="ARBA" id="ARBA00023157"/>
    </source>
</evidence>
<feature type="domain" description="Sushi" evidence="15">
    <location>
        <begin position="235"/>
        <end position="294"/>
    </location>
</feature>
<comment type="caution">
    <text evidence="11">Lacks conserved residue(s) required for the propagation of feature annotation.</text>
</comment>
<dbReference type="GO" id="GO:0007338">
    <property type="term" value="P:single fertilization"/>
    <property type="evidence" value="ECO:0007669"/>
    <property type="project" value="UniProtKB-KW"/>
</dbReference>
<comment type="subunit">
    <text evidence="10">Interacts with C3b. Interacts with C4b. Interacts with moesin/MSN.</text>
</comment>
<feature type="region of interest" description="Disordered" evidence="12">
    <location>
        <begin position="289"/>
        <end position="340"/>
    </location>
</feature>
<name>A0A8D0S4Y8_PIG</name>
<evidence type="ECO:0000256" key="13">
    <source>
        <dbReference type="SAM" id="Phobius"/>
    </source>
</evidence>
<evidence type="ECO:0000256" key="3">
    <source>
        <dbReference type="ARBA" id="ARBA00022659"/>
    </source>
</evidence>
<keyword evidence="4 14" id="KW-0732">Signal</keyword>
<evidence type="ECO:0000256" key="8">
    <source>
        <dbReference type="ARBA" id="ARBA00023180"/>
    </source>
</evidence>
<dbReference type="PIRSF" id="PIRSF037971">
    <property type="entry name" value="TLX_CD46"/>
    <property type="match status" value="1"/>
</dbReference>
<dbReference type="FunFam" id="2.10.70.10:FF:000042">
    <property type="entry name" value="Membrane cofactor protein"/>
    <property type="match status" value="1"/>
</dbReference>
<dbReference type="FunFam" id="2.10.70.10:FF:000014">
    <property type="entry name" value="Membrane cofactor protein"/>
    <property type="match status" value="1"/>
</dbReference>
<evidence type="ECO:0000256" key="6">
    <source>
        <dbReference type="ARBA" id="ARBA00023136"/>
    </source>
</evidence>
<feature type="domain" description="Sushi" evidence="15">
    <location>
        <begin position="43"/>
        <end position="105"/>
    </location>
</feature>
<organism evidence="16 17">
    <name type="scientific">Sus scrofa</name>
    <name type="common">Pig</name>
    <dbReference type="NCBI Taxonomy" id="9823"/>
    <lineage>
        <taxon>Eukaryota</taxon>
        <taxon>Metazoa</taxon>
        <taxon>Chordata</taxon>
        <taxon>Craniata</taxon>
        <taxon>Vertebrata</taxon>
        <taxon>Euteleostomi</taxon>
        <taxon>Mammalia</taxon>
        <taxon>Eutheria</taxon>
        <taxon>Laurasiatheria</taxon>
        <taxon>Artiodactyla</taxon>
        <taxon>Suina</taxon>
        <taxon>Suidae</taxon>
        <taxon>Sus</taxon>
    </lineage>
</organism>
<dbReference type="SMART" id="SM00032">
    <property type="entry name" value="CCP"/>
    <property type="match status" value="4"/>
</dbReference>
<evidence type="ECO:0000259" key="15">
    <source>
        <dbReference type="PROSITE" id="PS50923"/>
    </source>
</evidence>
<keyword evidence="6 13" id="KW-0472">Membrane</keyword>
<keyword evidence="7 11" id="KW-1015">Disulfide bond</keyword>
<dbReference type="Proteomes" id="UP000694727">
    <property type="component" value="Unplaced"/>
</dbReference>
<evidence type="ECO:0000256" key="12">
    <source>
        <dbReference type="SAM" id="MobiDB-lite"/>
    </source>
</evidence>
<evidence type="ECO:0000256" key="9">
    <source>
        <dbReference type="ARBA" id="ARBA00023279"/>
    </source>
</evidence>
<evidence type="ECO:0000256" key="2">
    <source>
        <dbReference type="ARBA" id="ARBA00017517"/>
    </source>
</evidence>
<dbReference type="CDD" id="cd00033">
    <property type="entry name" value="CCP"/>
    <property type="match status" value="4"/>
</dbReference>
<keyword evidence="5" id="KW-0677">Repeat</keyword>
<dbReference type="GO" id="GO:0016020">
    <property type="term" value="C:membrane"/>
    <property type="evidence" value="ECO:0007669"/>
    <property type="project" value="UniProtKB-SubCell"/>
</dbReference>
<feature type="compositionally biased region" description="Pro residues" evidence="12">
    <location>
        <begin position="314"/>
        <end position="330"/>
    </location>
</feature>
<keyword evidence="8" id="KW-0325">Glycoprotein</keyword>
<keyword evidence="9" id="KW-0278">Fertilization</keyword>
<evidence type="ECO:0000256" key="14">
    <source>
        <dbReference type="SAM" id="SignalP"/>
    </source>
</evidence>
<keyword evidence="13" id="KW-1133">Transmembrane helix</keyword>
<dbReference type="GO" id="GO:0009986">
    <property type="term" value="C:cell surface"/>
    <property type="evidence" value="ECO:0007669"/>
    <property type="project" value="InterPro"/>
</dbReference>
<dbReference type="PROSITE" id="PS50923">
    <property type="entry name" value="SUSHI"/>
    <property type="match status" value="4"/>
</dbReference>
<gene>
    <name evidence="16" type="primary">CD46</name>
</gene>
<feature type="domain" description="Sushi" evidence="15">
    <location>
        <begin position="169"/>
        <end position="234"/>
    </location>
</feature>
<feature type="disulfide bond" evidence="11">
    <location>
        <begin position="265"/>
        <end position="292"/>
    </location>
</feature>
<dbReference type="InterPro" id="IPR051277">
    <property type="entry name" value="SEZ6_CSMD_C4BPB_Regulators"/>
</dbReference>
<dbReference type="Gene3D" id="2.10.70.10">
    <property type="entry name" value="Complement Module, domain 1"/>
    <property type="match status" value="4"/>
</dbReference>
<evidence type="ECO:0000256" key="11">
    <source>
        <dbReference type="PROSITE-ProRule" id="PRU00302"/>
    </source>
</evidence>
<proteinExistence type="predicted"/>
<evidence type="ECO:0000313" key="16">
    <source>
        <dbReference type="Ensembl" id="ENSSSCP00025026563.1"/>
    </source>
</evidence>
<dbReference type="InterPro" id="IPR017341">
    <property type="entry name" value="CD46"/>
</dbReference>
<dbReference type="InterPro" id="IPR000436">
    <property type="entry name" value="Sushi_SCR_CCP_dom"/>
</dbReference>
<feature type="transmembrane region" description="Helical" evidence="13">
    <location>
        <begin position="346"/>
        <end position="368"/>
    </location>
</feature>
<dbReference type="SUPFAM" id="SSF57535">
    <property type="entry name" value="Complement control module/SCR domain"/>
    <property type="match status" value="4"/>
</dbReference>
<feature type="chain" id="PRO_5034062827" description="Membrane cofactor protein" evidence="14">
    <location>
        <begin position="45"/>
        <end position="396"/>
    </location>
</feature>
<dbReference type="PANTHER" id="PTHR45656">
    <property type="entry name" value="PROTEIN CBR-CLEC-78"/>
    <property type="match status" value="1"/>
</dbReference>
<protein>
    <recommendedName>
        <fullName evidence="2">Membrane cofactor protein</fullName>
    </recommendedName>
</protein>
<dbReference type="AlphaFoldDB" id="A0A8D0S4Y8"/>
<evidence type="ECO:0000256" key="5">
    <source>
        <dbReference type="ARBA" id="ARBA00022737"/>
    </source>
</evidence>
<evidence type="ECO:0000256" key="1">
    <source>
        <dbReference type="ARBA" id="ARBA00004167"/>
    </source>
</evidence>
<evidence type="ECO:0000256" key="4">
    <source>
        <dbReference type="ARBA" id="ARBA00022729"/>
    </source>
</evidence>